<dbReference type="InterPro" id="IPR016181">
    <property type="entry name" value="Acyl_CoA_acyltransferase"/>
</dbReference>
<keyword evidence="1" id="KW-0812">Transmembrane</keyword>
<reference evidence="2 3" key="1">
    <citation type="submission" date="2020-08" db="EMBL/GenBank/DDBJ databases">
        <title>Whole genome shotgun sequence of Actinoplanes ianthinogenes NBRC 13996.</title>
        <authorList>
            <person name="Komaki H."/>
            <person name="Tamura T."/>
        </authorList>
    </citation>
    <scope>NUCLEOTIDE SEQUENCE [LARGE SCALE GENOMIC DNA]</scope>
    <source>
        <strain evidence="2 3">NBRC 13996</strain>
    </source>
</reference>
<evidence type="ECO:0000313" key="2">
    <source>
        <dbReference type="EMBL" id="BCJ39531.1"/>
    </source>
</evidence>
<gene>
    <name evidence="2" type="ORF">Aiant_01880</name>
</gene>
<keyword evidence="1" id="KW-0472">Membrane</keyword>
<keyword evidence="3" id="KW-1185">Reference proteome</keyword>
<name>A0ABM7LJU2_9ACTN</name>
<organism evidence="2 3">
    <name type="scientific">Actinoplanes ianthinogenes</name>
    <dbReference type="NCBI Taxonomy" id="122358"/>
    <lineage>
        <taxon>Bacteria</taxon>
        <taxon>Bacillati</taxon>
        <taxon>Actinomycetota</taxon>
        <taxon>Actinomycetes</taxon>
        <taxon>Micromonosporales</taxon>
        <taxon>Micromonosporaceae</taxon>
        <taxon>Actinoplanes</taxon>
    </lineage>
</organism>
<dbReference type="SUPFAM" id="SSF55729">
    <property type="entry name" value="Acyl-CoA N-acyltransferases (Nat)"/>
    <property type="match status" value="1"/>
</dbReference>
<feature type="transmembrane region" description="Helical" evidence="1">
    <location>
        <begin position="74"/>
        <end position="98"/>
    </location>
</feature>
<evidence type="ECO:0000256" key="1">
    <source>
        <dbReference type="SAM" id="Phobius"/>
    </source>
</evidence>
<keyword evidence="1" id="KW-1133">Transmembrane helix</keyword>
<dbReference type="Proteomes" id="UP000676967">
    <property type="component" value="Chromosome"/>
</dbReference>
<protein>
    <recommendedName>
        <fullName evidence="4">N-acetyltransferase domain-containing protein</fullName>
    </recommendedName>
</protein>
<sequence length="147" mass="15728">MTIAPFGSEHVDEVETILIDRGWVETTPELGGLAGSDLAFVALGEQGVAGFIYGTAADPEYASLAPADFPSESYGWIELVAVAISGCGTGTLLTHYFMGHMINRSFRYLMLSIDDRDGLGPRRRSFAAERCGFTDSVAAGIVGRYIP</sequence>
<dbReference type="RefSeq" id="WP_189334072.1">
    <property type="nucleotide sequence ID" value="NZ_AP023356.1"/>
</dbReference>
<accession>A0ABM7LJU2</accession>
<dbReference type="EMBL" id="AP023356">
    <property type="protein sequence ID" value="BCJ39531.1"/>
    <property type="molecule type" value="Genomic_DNA"/>
</dbReference>
<evidence type="ECO:0000313" key="3">
    <source>
        <dbReference type="Proteomes" id="UP000676967"/>
    </source>
</evidence>
<proteinExistence type="predicted"/>
<evidence type="ECO:0008006" key="4">
    <source>
        <dbReference type="Google" id="ProtNLM"/>
    </source>
</evidence>